<dbReference type="EMBL" id="CM037028">
    <property type="protein sequence ID" value="KAH7656676.1"/>
    <property type="molecule type" value="Genomic_DNA"/>
</dbReference>
<name>A0ACB7U8R7_DIOAL</name>
<evidence type="ECO:0000313" key="2">
    <source>
        <dbReference type="Proteomes" id="UP000827976"/>
    </source>
</evidence>
<proteinExistence type="predicted"/>
<evidence type="ECO:0000313" key="1">
    <source>
        <dbReference type="EMBL" id="KAH7656676.1"/>
    </source>
</evidence>
<organism evidence="1 2">
    <name type="scientific">Dioscorea alata</name>
    <name type="common">Purple yam</name>
    <dbReference type="NCBI Taxonomy" id="55571"/>
    <lineage>
        <taxon>Eukaryota</taxon>
        <taxon>Viridiplantae</taxon>
        <taxon>Streptophyta</taxon>
        <taxon>Embryophyta</taxon>
        <taxon>Tracheophyta</taxon>
        <taxon>Spermatophyta</taxon>
        <taxon>Magnoliopsida</taxon>
        <taxon>Liliopsida</taxon>
        <taxon>Dioscoreales</taxon>
        <taxon>Dioscoreaceae</taxon>
        <taxon>Dioscorea</taxon>
    </lineage>
</organism>
<comment type="caution">
    <text evidence="1">The sequence shown here is derived from an EMBL/GenBank/DDBJ whole genome shotgun (WGS) entry which is preliminary data.</text>
</comment>
<dbReference type="Proteomes" id="UP000827976">
    <property type="component" value="Chromosome 18"/>
</dbReference>
<reference evidence="2" key="1">
    <citation type="journal article" date="2022" name="Nat. Commun.">
        <title>Chromosome evolution and the genetic basis of agronomically important traits in greater yam.</title>
        <authorList>
            <person name="Bredeson J.V."/>
            <person name="Lyons J.B."/>
            <person name="Oniyinde I.O."/>
            <person name="Okereke N.R."/>
            <person name="Kolade O."/>
            <person name="Nnabue I."/>
            <person name="Nwadili C.O."/>
            <person name="Hribova E."/>
            <person name="Parker M."/>
            <person name="Nwogha J."/>
            <person name="Shu S."/>
            <person name="Carlson J."/>
            <person name="Kariba R."/>
            <person name="Muthemba S."/>
            <person name="Knop K."/>
            <person name="Barton G.J."/>
            <person name="Sherwood A.V."/>
            <person name="Lopez-Montes A."/>
            <person name="Asiedu R."/>
            <person name="Jamnadass R."/>
            <person name="Muchugi A."/>
            <person name="Goodstein D."/>
            <person name="Egesi C.N."/>
            <person name="Featherston J."/>
            <person name="Asfaw A."/>
            <person name="Simpson G.G."/>
            <person name="Dolezel J."/>
            <person name="Hendre P.S."/>
            <person name="Van Deynze A."/>
            <person name="Kumar P.L."/>
            <person name="Obidiegwu J.E."/>
            <person name="Bhattacharjee R."/>
            <person name="Rokhsar D.S."/>
        </authorList>
    </citation>
    <scope>NUCLEOTIDE SEQUENCE [LARGE SCALE GENOMIC DNA]</scope>
    <source>
        <strain evidence="2">cv. TDa95/00328</strain>
    </source>
</reference>
<protein>
    <submittedName>
        <fullName evidence="1">Uncharacterized protein</fullName>
    </submittedName>
</protein>
<gene>
    <name evidence="1" type="ORF">IHE45_18G089500</name>
</gene>
<accession>A0ACB7U8R7</accession>
<keyword evidence="2" id="KW-1185">Reference proteome</keyword>
<sequence length="209" mass="22190">MTGGPNPNPTSMATLSPRSLTLTLILILALSPFLSAAPLPHPSPSPARRPSPPQKHPPPSQNSHPKPTPPLHPKPTPPLKSHPSPPHQPHPPQPLPLTKSAATLNANPNTIHVGQHPPCSTPGQNCPNQTRLPLRNAPPGPPPPPLRKGRLNFGKKLGLLFAGIGVLLQIGLGGFLAFKRYQLKMLEDGPQVTRSGRRRLRVPSSASSS</sequence>